<reference evidence="1" key="2">
    <citation type="journal article" date="2015" name="Fish Shellfish Immunol.">
        <title>Early steps in the European eel (Anguilla anguilla)-Vibrio vulnificus interaction in the gills: Role of the RtxA13 toxin.</title>
        <authorList>
            <person name="Callol A."/>
            <person name="Pajuelo D."/>
            <person name="Ebbesson L."/>
            <person name="Teles M."/>
            <person name="MacKenzie S."/>
            <person name="Amaro C."/>
        </authorList>
    </citation>
    <scope>NUCLEOTIDE SEQUENCE</scope>
</reference>
<proteinExistence type="predicted"/>
<dbReference type="AlphaFoldDB" id="A0A0E9U5J1"/>
<reference evidence="1" key="1">
    <citation type="submission" date="2014-11" db="EMBL/GenBank/DDBJ databases">
        <authorList>
            <person name="Amaro Gonzalez C."/>
        </authorList>
    </citation>
    <scope>NUCLEOTIDE SEQUENCE</scope>
</reference>
<sequence length="20" mass="2405">MIIQLHFLLKSTLLRTGWAY</sequence>
<name>A0A0E9U5J1_ANGAN</name>
<protein>
    <submittedName>
        <fullName evidence="1">Uncharacterized protein</fullName>
    </submittedName>
</protein>
<organism evidence="1">
    <name type="scientific">Anguilla anguilla</name>
    <name type="common">European freshwater eel</name>
    <name type="synonym">Muraena anguilla</name>
    <dbReference type="NCBI Taxonomy" id="7936"/>
    <lineage>
        <taxon>Eukaryota</taxon>
        <taxon>Metazoa</taxon>
        <taxon>Chordata</taxon>
        <taxon>Craniata</taxon>
        <taxon>Vertebrata</taxon>
        <taxon>Euteleostomi</taxon>
        <taxon>Actinopterygii</taxon>
        <taxon>Neopterygii</taxon>
        <taxon>Teleostei</taxon>
        <taxon>Anguilliformes</taxon>
        <taxon>Anguillidae</taxon>
        <taxon>Anguilla</taxon>
    </lineage>
</organism>
<evidence type="ECO:0000313" key="1">
    <source>
        <dbReference type="EMBL" id="JAH61007.1"/>
    </source>
</evidence>
<accession>A0A0E9U5J1</accession>
<dbReference type="EMBL" id="GBXM01047570">
    <property type="protein sequence ID" value="JAH61007.1"/>
    <property type="molecule type" value="Transcribed_RNA"/>
</dbReference>